<dbReference type="PROSITE" id="PS50848">
    <property type="entry name" value="START"/>
    <property type="match status" value="1"/>
</dbReference>
<dbReference type="PIRSF" id="PIRSF039033">
    <property type="entry name" value="START_dom"/>
    <property type="match status" value="1"/>
</dbReference>
<proteinExistence type="predicted"/>
<comment type="caution">
    <text evidence="3">The sequence shown here is derived from an EMBL/GenBank/DDBJ whole genome shotgun (WGS) entry which is preliminary data.</text>
</comment>
<dbReference type="RefSeq" id="WP_290265248.1">
    <property type="nucleotide sequence ID" value="NZ_JAUFQG010000006.1"/>
</dbReference>
<evidence type="ECO:0000313" key="3">
    <source>
        <dbReference type="EMBL" id="MFC4363032.1"/>
    </source>
</evidence>
<keyword evidence="1" id="KW-0732">Signal</keyword>
<evidence type="ECO:0000256" key="1">
    <source>
        <dbReference type="SAM" id="SignalP"/>
    </source>
</evidence>
<gene>
    <name evidence="3" type="ORF">ACFOX3_12015</name>
</gene>
<protein>
    <submittedName>
        <fullName evidence="3">START domain-containing protein</fullName>
    </submittedName>
</protein>
<dbReference type="Pfam" id="PF01852">
    <property type="entry name" value="START"/>
    <property type="match status" value="1"/>
</dbReference>
<feature type="signal peptide" evidence="1">
    <location>
        <begin position="1"/>
        <end position="27"/>
    </location>
</feature>
<dbReference type="PANTHER" id="PTHR19308">
    <property type="entry name" value="PHOSPHATIDYLCHOLINE TRANSFER PROTEIN"/>
    <property type="match status" value="1"/>
</dbReference>
<dbReference type="InterPro" id="IPR023393">
    <property type="entry name" value="START-like_dom_sf"/>
</dbReference>
<reference evidence="4" key="1">
    <citation type="journal article" date="2019" name="Int. J. Syst. Evol. Microbiol.">
        <title>The Global Catalogue of Microorganisms (GCM) 10K type strain sequencing project: providing services to taxonomists for standard genome sequencing and annotation.</title>
        <authorList>
            <consortium name="The Broad Institute Genomics Platform"/>
            <consortium name="The Broad Institute Genome Sequencing Center for Infectious Disease"/>
            <person name="Wu L."/>
            <person name="Ma J."/>
        </authorList>
    </citation>
    <scope>NUCLEOTIDE SEQUENCE [LARGE SCALE GENOMIC DNA]</scope>
    <source>
        <strain evidence="4">CECT 8570</strain>
    </source>
</reference>
<dbReference type="Proteomes" id="UP001595840">
    <property type="component" value="Unassembled WGS sequence"/>
</dbReference>
<dbReference type="PANTHER" id="PTHR19308:SF14">
    <property type="entry name" value="START DOMAIN-CONTAINING PROTEIN"/>
    <property type="match status" value="1"/>
</dbReference>
<dbReference type="Gene3D" id="3.30.530.20">
    <property type="match status" value="1"/>
</dbReference>
<accession>A0ABV8V7C0</accession>
<dbReference type="InterPro" id="IPR028347">
    <property type="entry name" value="START_dom_prot"/>
</dbReference>
<dbReference type="EMBL" id="JBHSCX010000015">
    <property type="protein sequence ID" value="MFC4363032.1"/>
    <property type="molecule type" value="Genomic_DNA"/>
</dbReference>
<dbReference type="SUPFAM" id="SSF55961">
    <property type="entry name" value="Bet v1-like"/>
    <property type="match status" value="1"/>
</dbReference>
<name>A0ABV8V7C0_9GAMM</name>
<feature type="domain" description="START" evidence="2">
    <location>
        <begin position="33"/>
        <end position="221"/>
    </location>
</feature>
<sequence>MTRPSIRRLRPRLFCLVLLVITLSACATVSKDWQLQKEQGELKYYTRMGPVASLPEFRATVEVDAPVDKVMNFLMDFGRHAEWVHGCVQSSVIAMDDFSTAYIYQVTKLPVVSGRDMIMLAKITRDDQSKQVAINLTAMPSYCDNNPDGHCAQTQNTRYVRVERATGTFLLTPRGAQTRIEWTQFIDPAGALPDWLVRANLSQVPVKSLRNLKEIMESGDS</sequence>
<dbReference type="InterPro" id="IPR051213">
    <property type="entry name" value="START_lipid_transfer"/>
</dbReference>
<feature type="chain" id="PRO_5045456261" evidence="1">
    <location>
        <begin position="28"/>
        <end position="221"/>
    </location>
</feature>
<keyword evidence="4" id="KW-1185">Reference proteome</keyword>
<dbReference type="PROSITE" id="PS51257">
    <property type="entry name" value="PROKAR_LIPOPROTEIN"/>
    <property type="match status" value="1"/>
</dbReference>
<dbReference type="InterPro" id="IPR002913">
    <property type="entry name" value="START_lipid-bd_dom"/>
</dbReference>
<organism evidence="3 4">
    <name type="scientific">Simiduia curdlanivorans</name>
    <dbReference type="NCBI Taxonomy" id="1492769"/>
    <lineage>
        <taxon>Bacteria</taxon>
        <taxon>Pseudomonadati</taxon>
        <taxon>Pseudomonadota</taxon>
        <taxon>Gammaproteobacteria</taxon>
        <taxon>Cellvibrionales</taxon>
        <taxon>Cellvibrionaceae</taxon>
        <taxon>Simiduia</taxon>
    </lineage>
</organism>
<evidence type="ECO:0000313" key="4">
    <source>
        <dbReference type="Proteomes" id="UP001595840"/>
    </source>
</evidence>
<evidence type="ECO:0000259" key="2">
    <source>
        <dbReference type="PROSITE" id="PS50848"/>
    </source>
</evidence>
<dbReference type="SMART" id="SM00234">
    <property type="entry name" value="START"/>
    <property type="match status" value="1"/>
</dbReference>